<dbReference type="EMBL" id="PDDY01000004">
    <property type="protein sequence ID" value="PEH38845.1"/>
    <property type="molecule type" value="Genomic_DNA"/>
</dbReference>
<sequence>MTEATLERADVRDAEPTVEAILDSTWFQPEQFKTLDYVKGFVGAKVIFQMLQLGVFDDLLAGKSLAQIAEGRKMDAYLLRTVFEYLAVEGLLVKEGEGRDPQASFRLSDYGSRIKHYEGWFNILIGGYDSIFSNVGAMLTEGIDGYKRNGRLVGVGSCQISQYDTIPITKAFIESVKPDAKQIVDFGCGNAQYLCTLVKELGAIKAVGIEPDTGAYEAGLRQVESMGMQDQIRLVNVDALDYEIDEAPDFILFGFVLQEIISQIGRPAFIEYLRKLGRKFAGSYLMVMEVDYDIDNAAAMQAPMGRGYYNPYFLLHPFTNQLLLPKREWDQIFDEAGYDIVRDEVTSAKADPTGFGICYVLKHRGEAD</sequence>
<evidence type="ECO:0008006" key="3">
    <source>
        <dbReference type="Google" id="ProtNLM"/>
    </source>
</evidence>
<accession>A0A2A7S6C5</accession>
<dbReference type="Pfam" id="PF13489">
    <property type="entry name" value="Methyltransf_23"/>
    <property type="match status" value="1"/>
</dbReference>
<dbReference type="Gene3D" id="1.10.10.10">
    <property type="entry name" value="Winged helix-like DNA-binding domain superfamily/Winged helix DNA-binding domain"/>
    <property type="match status" value="1"/>
</dbReference>
<dbReference type="Proteomes" id="UP000220629">
    <property type="component" value="Unassembled WGS sequence"/>
</dbReference>
<name>A0A2A7S6C5_BURGA</name>
<dbReference type="SUPFAM" id="SSF53335">
    <property type="entry name" value="S-adenosyl-L-methionine-dependent methyltransferases"/>
    <property type="match status" value="1"/>
</dbReference>
<gene>
    <name evidence="1" type="ORF">CRM94_31410</name>
</gene>
<dbReference type="InterPro" id="IPR029063">
    <property type="entry name" value="SAM-dependent_MTases_sf"/>
</dbReference>
<evidence type="ECO:0000313" key="1">
    <source>
        <dbReference type="EMBL" id="PEH38845.1"/>
    </source>
</evidence>
<organism evidence="1 2">
    <name type="scientific">Burkholderia gladioli</name>
    <name type="common">Pseudomonas marginata</name>
    <name type="synonym">Phytomonas marginata</name>
    <dbReference type="NCBI Taxonomy" id="28095"/>
    <lineage>
        <taxon>Bacteria</taxon>
        <taxon>Pseudomonadati</taxon>
        <taxon>Pseudomonadota</taxon>
        <taxon>Betaproteobacteria</taxon>
        <taxon>Burkholderiales</taxon>
        <taxon>Burkholderiaceae</taxon>
        <taxon>Burkholderia</taxon>
    </lineage>
</organism>
<dbReference type="Gene3D" id="3.40.50.150">
    <property type="entry name" value="Vaccinia Virus protein VP39"/>
    <property type="match status" value="1"/>
</dbReference>
<dbReference type="InterPro" id="IPR036388">
    <property type="entry name" value="WH-like_DNA-bd_sf"/>
</dbReference>
<dbReference type="GO" id="GO:0046983">
    <property type="term" value="F:protein dimerization activity"/>
    <property type="evidence" value="ECO:0007669"/>
    <property type="project" value="InterPro"/>
</dbReference>
<comment type="caution">
    <text evidence="1">The sequence shown here is derived from an EMBL/GenBank/DDBJ whole genome shotgun (WGS) entry which is preliminary data.</text>
</comment>
<proteinExistence type="predicted"/>
<dbReference type="CDD" id="cd02440">
    <property type="entry name" value="AdoMet_MTases"/>
    <property type="match status" value="1"/>
</dbReference>
<protein>
    <recommendedName>
        <fullName evidence="3">2-ketoarginine methyltransferase</fullName>
    </recommendedName>
</protein>
<reference evidence="2" key="1">
    <citation type="submission" date="2017-09" db="EMBL/GenBank/DDBJ databases">
        <title>FDA dAtabase for Regulatory Grade micrObial Sequences (FDA-ARGOS): Supporting development and validation of Infectious Disease Dx tests.</title>
        <authorList>
            <person name="Minogue T."/>
            <person name="Wolcott M."/>
            <person name="Wasieloski L."/>
            <person name="Aguilar W."/>
            <person name="Moore D."/>
            <person name="Tallon L."/>
            <person name="Sadzewicz L."/>
            <person name="Ott S."/>
            <person name="Zhao X."/>
            <person name="Nagaraj S."/>
            <person name="Vavikolanu K."/>
            <person name="Aluvathingal J."/>
            <person name="Nadendla S."/>
            <person name="Sichtig H."/>
        </authorList>
    </citation>
    <scope>NUCLEOTIDE SEQUENCE [LARGE SCALE GENOMIC DNA]</scope>
    <source>
        <strain evidence="2">FDAARGOS_390</strain>
    </source>
</reference>
<dbReference type="RefSeq" id="WP_096749250.1">
    <property type="nucleotide sequence ID" value="NZ_CADEPO010000005.1"/>
</dbReference>
<dbReference type="AlphaFoldDB" id="A0A2A7S6C5"/>
<evidence type="ECO:0000313" key="2">
    <source>
        <dbReference type="Proteomes" id="UP000220629"/>
    </source>
</evidence>